<evidence type="ECO:0000256" key="1">
    <source>
        <dbReference type="SAM" id="MobiDB-lite"/>
    </source>
</evidence>
<feature type="compositionally biased region" description="Pro residues" evidence="1">
    <location>
        <begin position="366"/>
        <end position="377"/>
    </location>
</feature>
<feature type="region of interest" description="Disordered" evidence="1">
    <location>
        <begin position="213"/>
        <end position="272"/>
    </location>
</feature>
<feature type="compositionally biased region" description="Polar residues" evidence="1">
    <location>
        <begin position="14"/>
        <end position="30"/>
    </location>
</feature>
<protein>
    <submittedName>
        <fullName evidence="2">Uncharacterized protein</fullName>
    </submittedName>
</protein>
<dbReference type="InParanoid" id="A0A1J7I6X2"/>
<feature type="compositionally biased region" description="Polar residues" evidence="1">
    <location>
        <begin position="231"/>
        <end position="250"/>
    </location>
</feature>
<reference evidence="2 3" key="1">
    <citation type="submission" date="2016-10" db="EMBL/GenBank/DDBJ databases">
        <title>Draft genome sequence of Coniochaeta ligniaria NRRL30616, a lignocellulolytic fungus for bioabatement of inhibitors in plant biomass hydrolysates.</title>
        <authorList>
            <consortium name="DOE Joint Genome Institute"/>
            <person name="Jimenez D.J."/>
            <person name="Hector R.E."/>
            <person name="Riley R."/>
            <person name="Sun H."/>
            <person name="Grigoriev I.V."/>
            <person name="Van Elsas J.D."/>
            <person name="Nichols N.N."/>
        </authorList>
    </citation>
    <scope>NUCLEOTIDE SEQUENCE [LARGE SCALE GENOMIC DNA]</scope>
    <source>
        <strain evidence="2 3">NRRL 30616</strain>
    </source>
</reference>
<dbReference type="EMBL" id="KV875107">
    <property type="protein sequence ID" value="OIW23254.1"/>
    <property type="molecule type" value="Genomic_DNA"/>
</dbReference>
<evidence type="ECO:0000313" key="2">
    <source>
        <dbReference type="EMBL" id="OIW23254.1"/>
    </source>
</evidence>
<accession>A0A1J7I6X2</accession>
<feature type="region of interest" description="Disordered" evidence="1">
    <location>
        <begin position="1"/>
        <end position="56"/>
    </location>
</feature>
<feature type="region of interest" description="Disordered" evidence="1">
    <location>
        <begin position="315"/>
        <end position="334"/>
    </location>
</feature>
<evidence type="ECO:0000313" key="3">
    <source>
        <dbReference type="Proteomes" id="UP000182658"/>
    </source>
</evidence>
<name>A0A1J7I6X2_9PEZI</name>
<feature type="region of interest" description="Disordered" evidence="1">
    <location>
        <begin position="348"/>
        <end position="475"/>
    </location>
</feature>
<keyword evidence="3" id="KW-1185">Reference proteome</keyword>
<dbReference type="AlphaFoldDB" id="A0A1J7I6X2"/>
<feature type="region of interest" description="Disordered" evidence="1">
    <location>
        <begin position="110"/>
        <end position="132"/>
    </location>
</feature>
<sequence length="566" mass="60407">MSKINATMEMEASDQATLTRGTVPLGQQSRGLHRSETLILSSDSDSDTEPADNSRRLSSSVLRICKRYGLGRDHDTGCFTATDSPRVASDKLSSLSGGRTVHPNDDMVISSNFGSDPANTGSPNGSTVNTSKTDTLPAASSIASVASMPSVLGAEWLQIPGSPETYVFSCNWDTDSEMSDTDIEFEDVIIPTSTGERLVTTVAGARILSPDCITPPTMRNSGAAGHDSRDNITSNPASETEALGNSQITTTRKDTKTAEPGIPPHSPLTQDSFGATTYPGYPAVFSSDFPTTTKPDYSPSSMALPVWLNPPRFPALDSPSLPPKPKSASSPARLPSQVIRRGAETLAHNPHTGFIPMSTYNSAMHPPTPRPSSPYPTVPTTTPSAHQPHRVALSRSGDIWDVPSSPSDSDSDKPSMPHGSAQPPYRQHTTTSRPPLPRHTVTVTNVGAKPSRKRKHDSDNEGELDPNDDRLLEAEQAFMTHLRKKAKTGEDGQGSGGVVVATAQTGDVAKRKAKALPRYRQRGQRVARRNAVVSVMQHQDMEAGHAGVIRCGKGKDVDCDGDEGMD</sequence>
<gene>
    <name evidence="2" type="ORF">CONLIGDRAFT_693856</name>
</gene>
<proteinExistence type="predicted"/>
<organism evidence="2 3">
    <name type="scientific">Coniochaeta ligniaria NRRL 30616</name>
    <dbReference type="NCBI Taxonomy" id="1408157"/>
    <lineage>
        <taxon>Eukaryota</taxon>
        <taxon>Fungi</taxon>
        <taxon>Dikarya</taxon>
        <taxon>Ascomycota</taxon>
        <taxon>Pezizomycotina</taxon>
        <taxon>Sordariomycetes</taxon>
        <taxon>Sordariomycetidae</taxon>
        <taxon>Coniochaetales</taxon>
        <taxon>Coniochaetaceae</taxon>
        <taxon>Coniochaeta</taxon>
    </lineage>
</organism>
<dbReference type="Proteomes" id="UP000182658">
    <property type="component" value="Unassembled WGS sequence"/>
</dbReference>